<dbReference type="AlphaFoldDB" id="A0A2K8NXV9"/>
<dbReference type="RefSeq" id="WP_100608752.1">
    <property type="nucleotide sequence ID" value="NZ_CP024965.1"/>
</dbReference>
<keyword evidence="3" id="KW-1185">Reference proteome</keyword>
<evidence type="ECO:0000313" key="3">
    <source>
        <dbReference type="Proteomes" id="UP000232230"/>
    </source>
</evidence>
<gene>
    <name evidence="2" type="ORF">ESOMN_v1c02770</name>
</gene>
<feature type="signal peptide" evidence="1">
    <location>
        <begin position="1"/>
        <end position="28"/>
    </location>
</feature>
<proteinExistence type="predicted"/>
<keyword evidence="1" id="KW-0732">Signal</keyword>
<dbReference type="Proteomes" id="UP000232230">
    <property type="component" value="Chromosome"/>
</dbReference>
<reference evidence="2 3" key="1">
    <citation type="submission" date="2017-11" db="EMBL/GenBank/DDBJ databases">
        <title>Genome sequence of Entomoplasma somnilux PYAN-1 (ATCC 49194).</title>
        <authorList>
            <person name="Lo W.-S."/>
            <person name="Gasparich G.E."/>
            <person name="Kuo C.-H."/>
        </authorList>
    </citation>
    <scope>NUCLEOTIDE SEQUENCE [LARGE SCALE GENOMIC DNA]</scope>
    <source>
        <strain evidence="2 3">PYAN-1</strain>
    </source>
</reference>
<organism evidence="2 3">
    <name type="scientific">Williamsoniiplasma somnilux</name>
    <dbReference type="NCBI Taxonomy" id="215578"/>
    <lineage>
        <taxon>Bacteria</taxon>
        <taxon>Bacillati</taxon>
        <taxon>Mycoplasmatota</taxon>
        <taxon>Mollicutes</taxon>
        <taxon>Entomoplasmatales</taxon>
        <taxon>Williamsoniiplasma</taxon>
    </lineage>
</organism>
<feature type="chain" id="PRO_5014940306" evidence="1">
    <location>
        <begin position="29"/>
        <end position="1173"/>
    </location>
</feature>
<dbReference type="EMBL" id="CP024965">
    <property type="protein sequence ID" value="ATZ18659.1"/>
    <property type="molecule type" value="Genomic_DNA"/>
</dbReference>
<protein>
    <submittedName>
        <fullName evidence="2">Uncharacterized protein</fullName>
    </submittedName>
</protein>
<evidence type="ECO:0000313" key="2">
    <source>
        <dbReference type="EMBL" id="ATZ18659.1"/>
    </source>
</evidence>
<name>A0A2K8NXV9_9MOLU</name>
<accession>A0A2K8NXV9</accession>
<sequence>MKKDKPIFKKMGLLFVTALPFAGSAVFAISAMKYNVKNDSKNISVLENTLQDILNEKKDFPWTKTELENKIVQKKLDIDGGISVQELGSKRTTAKNEREIITTWKFIGNAKITNPYTYNDEIIIEHYHTEPRNSVQSIIKIQKDLQKVLNSNLDEWNKQNLEAAIVAANIDITGGITVENTGTSFLRSSQIVWKTTSWTFMGNGVKYSGKTTLSHKWISKTDASIEIDTIKDKLNDVVNNRKKTQWTVDELKTAIFSAGIDVKDGFDIEDITPKSEQNRLGEGGPKTTIWKFTGKGSVNNNYKYKNSVTINHAWNDLHDVSQHISHAKEQIIEILNSRTNNAWNETDLLEALTSSKNPIDIKGGLTVSKLENSKTRSWQGSDHIDSWKIIGNGRVDNDYKYKGELTLKHEWSDKSDTTRELSEIQPTIENIVSERKDSLWTQYELQKIIDDSGLDPIKGAIIVSKQEVFNERLHENLSGSETWVFTARGNKNNNFKFKGSITVVHKWSTTKDKTKSILEKSLDLKTILNLRTSSSWSKEELEQEIVKAGIDSQGGIEVKQINIDLNTRSWGGSWEKASWEFSGKGDISNDWKYNGSVTLNHEWDNSYDTTVDIGNVESLLQGVLDSRPRSAWTKEELETELVSKGIDEQNGILVKQVIPNIESRSSVGAEIEDTWEFIGNGNELNQYLFNGKIQLRHQWSDKMDTTVDIATIINDLQIILNSEEYNKKTWDKPTLEQAIVDAKIDLVGGITVEEVDTVKNIRSSTGGPHISTWKFTGHGKESNNWKYKGSTVLEHKWNNTIDTTKPISVIQDELKAMVNSAEHKNKSWTQEELQMAVNKKWVGSGITVSQKNTSSTRSFVETPKTTTWIFTGNGNINNDLPYNESIEIVHNWIQITPTTKHIESIKTELETIINKRKDKTWTKVELQSEIDNVYGLGEITIIDSSEIIKGRSSGTASLSKNWTFKGNGTDANQLKYFGETLAIHSWTEKIDTSIDISTINDKLNILVNDEAHKEKAWTLADLQKAVNTRYGVGEIEVKAKTRNIRLAEKKEHRNTYIFIGKGNIGNNYKYKGSTEVVHVWNQRIKDISINWWKDQQVLTILHGILNSKPLIYKWTVDAFQKEIEAKFPPMSGLKVISATRSIDFKEYIYIQGIATMDNDFIYYGDAQIWRYWL</sequence>
<dbReference type="KEGG" id="esx:ESOMN_v1c02770"/>
<evidence type="ECO:0000256" key="1">
    <source>
        <dbReference type="SAM" id="SignalP"/>
    </source>
</evidence>